<gene>
    <name evidence="1" type="ORF">KALB_8394</name>
</gene>
<dbReference type="EMBL" id="CP007155">
    <property type="protein sequence ID" value="AHI01751.1"/>
    <property type="molecule type" value="Genomic_DNA"/>
</dbReference>
<dbReference type="HOGENOM" id="CLU_081826_0_0_11"/>
<proteinExistence type="predicted"/>
<dbReference type="InterPro" id="IPR029058">
    <property type="entry name" value="AB_hydrolase_fold"/>
</dbReference>
<evidence type="ECO:0000313" key="1">
    <source>
        <dbReference type="EMBL" id="AHI01751.1"/>
    </source>
</evidence>
<organism evidence="1 2">
    <name type="scientific">Kutzneria albida DSM 43870</name>
    <dbReference type="NCBI Taxonomy" id="1449976"/>
    <lineage>
        <taxon>Bacteria</taxon>
        <taxon>Bacillati</taxon>
        <taxon>Actinomycetota</taxon>
        <taxon>Actinomycetes</taxon>
        <taxon>Pseudonocardiales</taxon>
        <taxon>Pseudonocardiaceae</taxon>
        <taxon>Kutzneria</taxon>
    </lineage>
</organism>
<accession>W5WLU8</accession>
<reference evidence="1 2" key="1">
    <citation type="journal article" date="2014" name="BMC Genomics">
        <title>Complete genome sequence of producer of the glycopeptide antibiotic Aculeximycin Kutzneria albida DSM 43870T, a representative of minor genus of Pseudonocardiaceae.</title>
        <authorList>
            <person name="Rebets Y."/>
            <person name="Tokovenko B."/>
            <person name="Lushchyk I."/>
            <person name="Ruckert C."/>
            <person name="Zaburannyi N."/>
            <person name="Bechthold A."/>
            <person name="Kalinowski J."/>
            <person name="Luzhetskyy A."/>
        </authorList>
    </citation>
    <scope>NUCLEOTIDE SEQUENCE [LARGE SCALE GENOMIC DNA]</scope>
    <source>
        <strain evidence="1">DSM 43870</strain>
    </source>
</reference>
<dbReference type="SUPFAM" id="SSF53474">
    <property type="entry name" value="alpha/beta-Hydrolases"/>
    <property type="match status" value="1"/>
</dbReference>
<keyword evidence="2" id="KW-1185">Reference proteome</keyword>
<dbReference type="AlphaFoldDB" id="W5WLU8"/>
<name>W5WLU8_9PSEU</name>
<dbReference type="KEGG" id="kal:KALB_8394"/>
<dbReference type="PATRIC" id="fig|1449976.3.peg.8430"/>
<protein>
    <recommendedName>
        <fullName evidence="3">AB hydrolase-1 domain-containing protein</fullName>
    </recommendedName>
</protein>
<dbReference type="STRING" id="1449976.KALB_8394"/>
<dbReference type="Proteomes" id="UP000019225">
    <property type="component" value="Chromosome"/>
</dbReference>
<dbReference type="eggNOG" id="COG1647">
    <property type="taxonomic scope" value="Bacteria"/>
</dbReference>
<evidence type="ECO:0008006" key="3">
    <source>
        <dbReference type="Google" id="ProtNLM"/>
    </source>
</evidence>
<evidence type="ECO:0000313" key="2">
    <source>
        <dbReference type="Proteomes" id="UP000019225"/>
    </source>
</evidence>
<dbReference type="Gene3D" id="3.40.50.1820">
    <property type="entry name" value="alpha/beta hydrolase"/>
    <property type="match status" value="1"/>
</dbReference>
<sequence>MIRWRSHGRGSPVTLVAPGLGATEGEARIPASGLSGTRVVATLPSHGDAPDAPDDYWSYSRIAADLLGVADEIGASRAIGTSLGAGALTSIAAAHPHRFDRLVLLLPAALDRPRAPAAMWSYERLADAAQAGDVRELRELVAAEVPTGMDVGDHVDRRTAALLRLSSALRAIPEQVPVADATQLSSVAAPVLVIGAVGDPLHPEQVAKDVARAFPAAHLELFDSAAPLITHRKEIRSLLVDFLAG</sequence>